<dbReference type="Gene3D" id="1.10.575.10">
    <property type="entry name" value="P1 Nuclease"/>
    <property type="match status" value="1"/>
</dbReference>
<dbReference type="Pfam" id="PF13229">
    <property type="entry name" value="Beta_helix"/>
    <property type="match status" value="1"/>
</dbReference>
<name>A0A1F5EHX5_9BACT</name>
<dbReference type="Proteomes" id="UP000179003">
    <property type="component" value="Unassembled WGS sequence"/>
</dbReference>
<dbReference type="SUPFAM" id="SSF51126">
    <property type="entry name" value="Pectin lyase-like"/>
    <property type="match status" value="1"/>
</dbReference>
<organism evidence="4 5">
    <name type="scientific">Candidatus Campbellbacteria bacterium RIFOXYC2_FULL_35_25</name>
    <dbReference type="NCBI Taxonomy" id="1797582"/>
    <lineage>
        <taxon>Bacteria</taxon>
        <taxon>Candidatus Campbelliibacteriota</taxon>
    </lineage>
</organism>
<feature type="compositionally biased region" description="Polar residues" evidence="1">
    <location>
        <begin position="476"/>
        <end position="486"/>
    </location>
</feature>
<proteinExistence type="predicted"/>
<sequence>MENGKSSKIIFFNIILAVFLLPVFCYGYNNETTHPALTKETIDIFNLHYPNLKIGNEFISVILKGSEEEDAPETRCLKHFYDPVYEKGLLGVNLTAKNWAQNTNEQSELSNLAGAGFAMMDLFSSNSDYSWDRAIYEYAWGDKNRAMESLGHILHLIQDMSVPPHVRDDQHLKGVDDSPYEIFTKKFEMSALRNLSNDLADKDIVLKSSLNDYFKSLAILTNNNFFSKDTVLDDKYKTVNTFKEEKKILSNRDEVWFEYSLLDDDFYRIDGYQKNYIIEKSVIEKDYFIDDWDDLILNDYWNILSKQAVLHGAGVMKLFFEEVEKEKQTLTLYNKNQSFAKKIGESIVNLGEETANAIVYAGNKVTEGIIFVGGKVVDVGEKTVKIARSVYSSIYQTITNTNKLSSYNLATVGGSLAENTEAKKATQELQNPENVDNSVDKPVDSPMDNTGDNTGDNTPNNSMDNTLDNTIDNNNPADNSVDNTMDNTMNNEGVTTEEIENSGVIEPKFTLPSSYAPGFGGGGGVESGTDSSGDTDPTSNSKTTPIVSTTTPTTTIPNPPTIISPVNNQKFSTNSINFTGTASSTNIISTDFSEATTTSNQNGEWELALNNFNQGTTTLSFYASNSEQTVTSSPTIVEIFVDSEAPDILLTIEGCENSISQSNCLLSATSTIINARWSSTAEDLEYFTLNENGTISTTTATTTQIIISGDQNYSFSVIATDKFGNKSQEASQIIATRQLPIVINEIAWSGTDASAYDEWIELYNNTDENISLENWVLFAEDLSPYIPLSGSIPAKSFYLIERKNSSETDELTESSVIDIPADLWVSFGSGINNNGENLVLAFNKNGATTTVDRVSRAGFTNWQGKGVGSSSTHISAERYDPLLPSGDNLENWSTSLNKYILNGIDANGDPIGGTPKERNSINYLITNTATLETDKTLTKINSPYFIIPNGFEIKTGSTLSIEEGVVIKFAPNNSLSLKSFGSIKSNGTENEPVVFTSFYDDEYGGDINKDGMCDLSNASSTSACPNQGDWKQVLIEPSSLDSNFNHTIFRYGGAYRSEPHKYKGMVTVDETNVTFENCIFENSKSKGLQLINTGVQTLIKNNIIRGNNYNSSSITYPFGIYVSGGSPFIQNNLVEENGYGLYLSGSSATVDSNIFNNNLEEAVNSFGFNIFFNNSGAGNKSNGIIIGGDLTETDTTGILKKNNLPYVVDSNVSVVASSTLKINPGVVVKFKDKKFDVYGALEINGGEGERVLFTSLDDDSDGTDVNNDVQPDDISIGQWTGTYLHPMSSSSIKNAEFSYMKYGLLYEDSPINLENVTFKNNQWGVFADTNSVLQTANNIIFENNTSTSTVPLW</sequence>
<feature type="compositionally biased region" description="Polar residues" evidence="1">
    <location>
        <begin position="427"/>
        <end position="437"/>
    </location>
</feature>
<dbReference type="InterPro" id="IPR008947">
    <property type="entry name" value="PLipase_C/P1_nuclease_dom_sf"/>
</dbReference>
<evidence type="ECO:0000313" key="4">
    <source>
        <dbReference type="EMBL" id="OGD67008.1"/>
    </source>
</evidence>
<feature type="region of interest" description="Disordered" evidence="1">
    <location>
        <begin position="423"/>
        <end position="486"/>
    </location>
</feature>
<dbReference type="InterPro" id="IPR006626">
    <property type="entry name" value="PbH1"/>
</dbReference>
<dbReference type="SMART" id="SM00710">
    <property type="entry name" value="PbH1"/>
    <property type="match status" value="4"/>
</dbReference>
<accession>A0A1F5EHX5</accession>
<dbReference type="InterPro" id="IPR039448">
    <property type="entry name" value="Beta_helix"/>
</dbReference>
<dbReference type="GO" id="GO:0016788">
    <property type="term" value="F:hydrolase activity, acting on ester bonds"/>
    <property type="evidence" value="ECO:0007669"/>
    <property type="project" value="InterPro"/>
</dbReference>
<dbReference type="InterPro" id="IPR011050">
    <property type="entry name" value="Pectin_lyase_fold/virulence"/>
</dbReference>
<dbReference type="SUPFAM" id="SSF74853">
    <property type="entry name" value="Lamin A/C globular tail domain"/>
    <property type="match status" value="1"/>
</dbReference>
<evidence type="ECO:0000256" key="1">
    <source>
        <dbReference type="SAM" id="MobiDB-lite"/>
    </source>
</evidence>
<dbReference type="SUPFAM" id="SSF48537">
    <property type="entry name" value="Phospholipase C/P1 nuclease"/>
    <property type="match status" value="1"/>
</dbReference>
<keyword evidence="2" id="KW-0472">Membrane</keyword>
<gene>
    <name evidence="4" type="ORF">A2442_02640</name>
</gene>
<feature type="region of interest" description="Disordered" evidence="1">
    <location>
        <begin position="508"/>
        <end position="568"/>
    </location>
</feature>
<keyword evidence="2" id="KW-1133">Transmembrane helix</keyword>
<feature type="domain" description="Right handed beta helix" evidence="3">
    <location>
        <begin position="1063"/>
        <end position="1189"/>
    </location>
</feature>
<dbReference type="EMBL" id="MFAE01000010">
    <property type="protein sequence ID" value="OGD67008.1"/>
    <property type="molecule type" value="Genomic_DNA"/>
</dbReference>
<dbReference type="STRING" id="1797582.A2442_02640"/>
<protein>
    <recommendedName>
        <fullName evidence="3">Right handed beta helix domain-containing protein</fullName>
    </recommendedName>
</protein>
<feature type="transmembrane region" description="Helical" evidence="2">
    <location>
        <begin position="9"/>
        <end position="29"/>
    </location>
</feature>
<feature type="compositionally biased region" description="Low complexity" evidence="1">
    <location>
        <begin position="527"/>
        <end position="556"/>
    </location>
</feature>
<dbReference type="InterPro" id="IPR036415">
    <property type="entry name" value="Lamin_tail_dom_sf"/>
</dbReference>
<keyword evidence="2" id="KW-0812">Transmembrane</keyword>
<reference evidence="4 5" key="1">
    <citation type="journal article" date="2016" name="Nat. Commun.">
        <title>Thousands of microbial genomes shed light on interconnected biogeochemical processes in an aquifer system.</title>
        <authorList>
            <person name="Anantharaman K."/>
            <person name="Brown C.T."/>
            <person name="Hug L.A."/>
            <person name="Sharon I."/>
            <person name="Castelle C.J."/>
            <person name="Probst A.J."/>
            <person name="Thomas B.C."/>
            <person name="Singh A."/>
            <person name="Wilkins M.J."/>
            <person name="Karaoz U."/>
            <person name="Brodie E.L."/>
            <person name="Williams K.H."/>
            <person name="Hubbard S.S."/>
            <person name="Banfield J.F."/>
        </authorList>
    </citation>
    <scope>NUCLEOTIDE SEQUENCE [LARGE SCALE GENOMIC DNA]</scope>
</reference>
<evidence type="ECO:0000256" key="2">
    <source>
        <dbReference type="SAM" id="Phobius"/>
    </source>
</evidence>
<evidence type="ECO:0000259" key="3">
    <source>
        <dbReference type="Pfam" id="PF13229"/>
    </source>
</evidence>
<feature type="compositionally biased region" description="Low complexity" evidence="1">
    <location>
        <begin position="448"/>
        <end position="475"/>
    </location>
</feature>
<evidence type="ECO:0000313" key="5">
    <source>
        <dbReference type="Proteomes" id="UP000179003"/>
    </source>
</evidence>
<dbReference type="Gene3D" id="2.160.20.10">
    <property type="entry name" value="Single-stranded right-handed beta-helix, Pectin lyase-like"/>
    <property type="match status" value="1"/>
</dbReference>
<dbReference type="InterPro" id="IPR012334">
    <property type="entry name" value="Pectin_lyas_fold"/>
</dbReference>
<comment type="caution">
    <text evidence="4">The sequence shown here is derived from an EMBL/GenBank/DDBJ whole genome shotgun (WGS) entry which is preliminary data.</text>
</comment>